<dbReference type="EMBL" id="ML733400">
    <property type="protein sequence ID" value="KAB8224338.1"/>
    <property type="molecule type" value="Genomic_DNA"/>
</dbReference>
<keyword evidence="1" id="KW-1133">Transmembrane helix</keyword>
<accession>A0A5N6F3B4</accession>
<dbReference type="AlphaFoldDB" id="A0A5N6F3B4"/>
<sequence>MSQHFLNPWLAVLYSQYITICIRCARLRHTMHCMRNWADAPTQVLDQSISMPFPWLEL</sequence>
<name>A0A5N6F3B4_9EURO</name>
<evidence type="ECO:0000313" key="2">
    <source>
        <dbReference type="EMBL" id="KAB8224338.1"/>
    </source>
</evidence>
<dbReference type="Proteomes" id="UP000326799">
    <property type="component" value="Unassembled WGS sequence"/>
</dbReference>
<evidence type="ECO:0000313" key="3">
    <source>
        <dbReference type="Proteomes" id="UP000326799"/>
    </source>
</evidence>
<keyword evidence="1" id="KW-0812">Transmembrane</keyword>
<feature type="non-terminal residue" evidence="2">
    <location>
        <position position="1"/>
    </location>
</feature>
<reference evidence="2 3" key="1">
    <citation type="submission" date="2019-04" db="EMBL/GenBank/DDBJ databases">
        <title>Fungal friends and foes A comparative genomics study of 23 Aspergillus species from section Flavi.</title>
        <authorList>
            <consortium name="DOE Joint Genome Institute"/>
            <person name="Kjaerbolling I."/>
            <person name="Vesth T.C."/>
            <person name="Frisvad J.C."/>
            <person name="Nybo J.L."/>
            <person name="Theobald S."/>
            <person name="Kildgaard S."/>
            <person name="Petersen T.I."/>
            <person name="Kuo A."/>
            <person name="Sato A."/>
            <person name="Lyhne E.K."/>
            <person name="Kogle M.E."/>
            <person name="Wiebenga A."/>
            <person name="Kun R.S."/>
            <person name="Lubbers R.J."/>
            <person name="Makela M.R."/>
            <person name="Barry K."/>
            <person name="Chovatia M."/>
            <person name="Clum A."/>
            <person name="Daum C."/>
            <person name="Haridas S."/>
            <person name="He G."/>
            <person name="LaButti K."/>
            <person name="Lipzen A."/>
            <person name="Mondo S."/>
            <person name="Pangilinan J."/>
            <person name="Riley R."/>
            <person name="Salamov A."/>
            <person name="Simmons B.A."/>
            <person name="Magnuson J.K."/>
            <person name="Henrissat B."/>
            <person name="Mortensen U.H."/>
            <person name="Larsen T.O."/>
            <person name="De vries R.P."/>
            <person name="Grigoriev I.V."/>
            <person name="Machida M."/>
            <person name="Baker S.E."/>
            <person name="Andersen M.R."/>
        </authorList>
    </citation>
    <scope>NUCLEOTIDE SEQUENCE [LARGE SCALE GENOMIC DNA]</scope>
    <source>
        <strain evidence="2 3">CBS 126849</strain>
    </source>
</reference>
<organism evidence="2 3">
    <name type="scientific">Aspergillus novoparasiticus</name>
    <dbReference type="NCBI Taxonomy" id="986946"/>
    <lineage>
        <taxon>Eukaryota</taxon>
        <taxon>Fungi</taxon>
        <taxon>Dikarya</taxon>
        <taxon>Ascomycota</taxon>
        <taxon>Pezizomycotina</taxon>
        <taxon>Eurotiomycetes</taxon>
        <taxon>Eurotiomycetidae</taxon>
        <taxon>Eurotiales</taxon>
        <taxon>Aspergillaceae</taxon>
        <taxon>Aspergillus</taxon>
        <taxon>Aspergillus subgen. Circumdati</taxon>
    </lineage>
</organism>
<keyword evidence="3" id="KW-1185">Reference proteome</keyword>
<protein>
    <submittedName>
        <fullName evidence="2">Uncharacterized protein</fullName>
    </submittedName>
</protein>
<evidence type="ECO:0000256" key="1">
    <source>
        <dbReference type="SAM" id="Phobius"/>
    </source>
</evidence>
<keyword evidence="1" id="KW-0472">Membrane</keyword>
<feature type="transmembrane region" description="Helical" evidence="1">
    <location>
        <begin position="6"/>
        <end position="25"/>
    </location>
</feature>
<gene>
    <name evidence="2" type="ORF">BDV33DRAFT_165712</name>
</gene>
<feature type="non-terminal residue" evidence="2">
    <location>
        <position position="58"/>
    </location>
</feature>
<proteinExistence type="predicted"/>